<feature type="transmembrane region" description="Helical" evidence="6">
    <location>
        <begin position="74"/>
        <end position="93"/>
    </location>
</feature>
<dbReference type="OrthoDB" id="29061at2157"/>
<dbReference type="GO" id="GO:0005886">
    <property type="term" value="C:plasma membrane"/>
    <property type="evidence" value="ECO:0007669"/>
    <property type="project" value="UniProtKB-SubCell"/>
</dbReference>
<evidence type="ECO:0000256" key="4">
    <source>
        <dbReference type="ARBA" id="ARBA00022989"/>
    </source>
</evidence>
<keyword evidence="5 6" id="KW-0472">Membrane</keyword>
<organism evidence="8 9">
    <name type="scientific">Haloplanus rallus</name>
    <dbReference type="NCBI Taxonomy" id="1816183"/>
    <lineage>
        <taxon>Archaea</taxon>
        <taxon>Methanobacteriati</taxon>
        <taxon>Methanobacteriota</taxon>
        <taxon>Stenosarchaea group</taxon>
        <taxon>Halobacteria</taxon>
        <taxon>Halobacteriales</taxon>
        <taxon>Haloferacaceae</taxon>
        <taxon>Haloplanus</taxon>
    </lineage>
</organism>
<feature type="transmembrane region" description="Helical" evidence="6">
    <location>
        <begin position="359"/>
        <end position="381"/>
    </location>
</feature>
<dbReference type="SUPFAM" id="SSF103473">
    <property type="entry name" value="MFS general substrate transporter"/>
    <property type="match status" value="1"/>
</dbReference>
<dbReference type="InterPro" id="IPR020846">
    <property type="entry name" value="MFS_dom"/>
</dbReference>
<dbReference type="PROSITE" id="PS50850">
    <property type="entry name" value="MFS"/>
    <property type="match status" value="1"/>
</dbReference>
<dbReference type="InterPro" id="IPR036259">
    <property type="entry name" value="MFS_trans_sf"/>
</dbReference>
<feature type="transmembrane region" description="Helical" evidence="6">
    <location>
        <begin position="133"/>
        <end position="155"/>
    </location>
</feature>
<keyword evidence="4 6" id="KW-1133">Transmembrane helix</keyword>
<dbReference type="Proteomes" id="UP000428325">
    <property type="component" value="Chromosome"/>
</dbReference>
<dbReference type="KEGG" id="hra:EI982_03040"/>
<dbReference type="Pfam" id="PF07690">
    <property type="entry name" value="MFS_1"/>
    <property type="match status" value="1"/>
</dbReference>
<feature type="transmembrane region" description="Helical" evidence="6">
    <location>
        <begin position="248"/>
        <end position="269"/>
    </location>
</feature>
<evidence type="ECO:0000313" key="8">
    <source>
        <dbReference type="EMBL" id="QGX93830.1"/>
    </source>
</evidence>
<sequence length="390" mass="40556">MRWRYSETVLTLCTAAFFITMTGRLALSPIIPDISADLGISNAAIGGALTAMWVTYALVQFPSGVLADRFGEPVVILVSVVGTGATVLLIGAAPVFGVFVLGTVFLGAAAGLHYSVATGLITRTYDDIGTAIGLHNAGGPAAGLVTPLAITWVAGAHGWRGALGLFAGPAALVGGLFWWRVRSVQPRRPDQPMRERFALGPIVSLLSRPTVAFTAIIAAISDFTWQALASFLPTFFVQYHGYSRTTASTLFALYFVAHGILQVGVGSVADYFGRDIGTALCMVTGIAGLTTLVFGTGIELVVAGLLSLGMGMGWSAAVFPRFMDHLSQSEQSSGFGVIRTAYMLVAAWGSVVVGTLADLFGWAVSFGALVALLGVALGLLVGNRALGLGY</sequence>
<protein>
    <submittedName>
        <fullName evidence="8">MFS transporter</fullName>
    </submittedName>
</protein>
<evidence type="ECO:0000256" key="2">
    <source>
        <dbReference type="ARBA" id="ARBA00022475"/>
    </source>
</evidence>
<keyword evidence="9" id="KW-1185">Reference proteome</keyword>
<dbReference type="RefSeq" id="WP_157688066.1">
    <property type="nucleotide sequence ID" value="NZ_CP034345.1"/>
</dbReference>
<dbReference type="EMBL" id="CP034345">
    <property type="protein sequence ID" value="QGX93830.1"/>
    <property type="molecule type" value="Genomic_DNA"/>
</dbReference>
<gene>
    <name evidence="8" type="ORF">EI982_03040</name>
</gene>
<keyword evidence="2" id="KW-1003">Cell membrane</keyword>
<proteinExistence type="predicted"/>
<dbReference type="PANTHER" id="PTHR43124">
    <property type="entry name" value="PURINE EFFLUX PUMP PBUE"/>
    <property type="match status" value="1"/>
</dbReference>
<dbReference type="InterPro" id="IPR011701">
    <property type="entry name" value="MFS"/>
</dbReference>
<feature type="domain" description="Major facilitator superfamily (MFS) profile" evidence="7">
    <location>
        <begin position="9"/>
        <end position="386"/>
    </location>
</feature>
<dbReference type="PANTHER" id="PTHR43124:SF3">
    <property type="entry name" value="CHLORAMPHENICOL EFFLUX PUMP RV0191"/>
    <property type="match status" value="1"/>
</dbReference>
<dbReference type="GeneID" id="74298234"/>
<reference evidence="8 9" key="1">
    <citation type="submission" date="2018-12" db="EMBL/GenBank/DDBJ databases">
        <title>Complete genome sequence of Haloplanus rallus MBLA0036.</title>
        <authorList>
            <person name="Nam Y.-d."/>
            <person name="Kang J."/>
            <person name="Chung W.-H."/>
            <person name="Park Y.S."/>
        </authorList>
    </citation>
    <scope>NUCLEOTIDE SEQUENCE [LARGE SCALE GENOMIC DNA]</scope>
    <source>
        <strain evidence="8 9">MBLA0036</strain>
    </source>
</reference>
<dbReference type="InterPro" id="IPR050189">
    <property type="entry name" value="MFS_Efflux_Transporters"/>
</dbReference>
<dbReference type="GO" id="GO:0022857">
    <property type="term" value="F:transmembrane transporter activity"/>
    <property type="evidence" value="ECO:0007669"/>
    <property type="project" value="InterPro"/>
</dbReference>
<feature type="transmembrane region" description="Helical" evidence="6">
    <location>
        <begin position="161"/>
        <end position="181"/>
    </location>
</feature>
<evidence type="ECO:0000256" key="3">
    <source>
        <dbReference type="ARBA" id="ARBA00022692"/>
    </source>
</evidence>
<evidence type="ECO:0000256" key="1">
    <source>
        <dbReference type="ARBA" id="ARBA00004651"/>
    </source>
</evidence>
<evidence type="ECO:0000259" key="7">
    <source>
        <dbReference type="PROSITE" id="PS50850"/>
    </source>
</evidence>
<dbReference type="Gene3D" id="1.20.1250.20">
    <property type="entry name" value="MFS general substrate transporter like domains"/>
    <property type="match status" value="2"/>
</dbReference>
<feature type="transmembrane region" description="Helical" evidence="6">
    <location>
        <begin position="42"/>
        <end position="62"/>
    </location>
</feature>
<feature type="transmembrane region" description="Helical" evidence="6">
    <location>
        <begin position="300"/>
        <end position="322"/>
    </location>
</feature>
<keyword evidence="3 6" id="KW-0812">Transmembrane</keyword>
<evidence type="ECO:0000256" key="5">
    <source>
        <dbReference type="ARBA" id="ARBA00023136"/>
    </source>
</evidence>
<feature type="transmembrane region" description="Helical" evidence="6">
    <location>
        <begin position="276"/>
        <end position="294"/>
    </location>
</feature>
<comment type="subcellular location">
    <subcellularLocation>
        <location evidence="1">Cell membrane</location>
        <topology evidence="1">Multi-pass membrane protein</topology>
    </subcellularLocation>
</comment>
<evidence type="ECO:0000313" key="9">
    <source>
        <dbReference type="Proteomes" id="UP000428325"/>
    </source>
</evidence>
<name>A0A6B9FCA2_9EURY</name>
<feature type="transmembrane region" description="Helical" evidence="6">
    <location>
        <begin position="334"/>
        <end position="353"/>
    </location>
</feature>
<evidence type="ECO:0000256" key="6">
    <source>
        <dbReference type="SAM" id="Phobius"/>
    </source>
</evidence>
<feature type="transmembrane region" description="Helical" evidence="6">
    <location>
        <begin position="202"/>
        <end position="228"/>
    </location>
</feature>
<feature type="transmembrane region" description="Helical" evidence="6">
    <location>
        <begin position="99"/>
        <end position="121"/>
    </location>
</feature>
<accession>A0A6B9FCA2</accession>
<dbReference type="AlphaFoldDB" id="A0A6B9FCA2"/>